<comment type="caution">
    <text evidence="2">The sequence shown here is derived from an EMBL/GenBank/DDBJ whole genome shotgun (WGS) entry which is preliminary data.</text>
</comment>
<accession>A0AAW1L4L3</accession>
<protein>
    <submittedName>
        <fullName evidence="2">Uncharacterized protein</fullName>
    </submittedName>
</protein>
<dbReference type="AlphaFoldDB" id="A0AAW1L4L3"/>
<feature type="region of interest" description="Disordered" evidence="1">
    <location>
        <begin position="1"/>
        <end position="43"/>
    </location>
</feature>
<organism evidence="2 3">
    <name type="scientific">Popillia japonica</name>
    <name type="common">Japanese beetle</name>
    <dbReference type="NCBI Taxonomy" id="7064"/>
    <lineage>
        <taxon>Eukaryota</taxon>
        <taxon>Metazoa</taxon>
        <taxon>Ecdysozoa</taxon>
        <taxon>Arthropoda</taxon>
        <taxon>Hexapoda</taxon>
        <taxon>Insecta</taxon>
        <taxon>Pterygota</taxon>
        <taxon>Neoptera</taxon>
        <taxon>Endopterygota</taxon>
        <taxon>Coleoptera</taxon>
        <taxon>Polyphaga</taxon>
        <taxon>Scarabaeiformia</taxon>
        <taxon>Scarabaeidae</taxon>
        <taxon>Rutelinae</taxon>
        <taxon>Popillia</taxon>
    </lineage>
</organism>
<name>A0AAW1L4L3_POPJA</name>
<evidence type="ECO:0000313" key="2">
    <source>
        <dbReference type="EMBL" id="KAK9729792.1"/>
    </source>
</evidence>
<proteinExistence type="predicted"/>
<evidence type="ECO:0000256" key="1">
    <source>
        <dbReference type="SAM" id="MobiDB-lite"/>
    </source>
</evidence>
<reference evidence="2 3" key="1">
    <citation type="journal article" date="2024" name="BMC Genomics">
        <title>De novo assembly and annotation of Popillia japonica's genome with initial clues to its potential as an invasive pest.</title>
        <authorList>
            <person name="Cucini C."/>
            <person name="Boschi S."/>
            <person name="Funari R."/>
            <person name="Cardaioli E."/>
            <person name="Iannotti N."/>
            <person name="Marturano G."/>
            <person name="Paoli F."/>
            <person name="Bruttini M."/>
            <person name="Carapelli A."/>
            <person name="Frati F."/>
            <person name="Nardi F."/>
        </authorList>
    </citation>
    <scope>NUCLEOTIDE SEQUENCE [LARGE SCALE GENOMIC DNA]</scope>
    <source>
        <strain evidence="2">DMR45628</strain>
    </source>
</reference>
<dbReference type="EMBL" id="JASPKY010000157">
    <property type="protein sequence ID" value="KAK9729792.1"/>
    <property type="molecule type" value="Genomic_DNA"/>
</dbReference>
<evidence type="ECO:0000313" key="3">
    <source>
        <dbReference type="Proteomes" id="UP001458880"/>
    </source>
</evidence>
<feature type="compositionally biased region" description="Polar residues" evidence="1">
    <location>
        <begin position="32"/>
        <end position="42"/>
    </location>
</feature>
<gene>
    <name evidence="2" type="ORF">QE152_g15760</name>
</gene>
<sequence length="71" mass="7943">MAQKGEQKEWSTPAAQTPNEADKIVFPDETTDSPQEPTTNETVKVVSRQLINSQYKQTDAHGNQPDIIFDP</sequence>
<dbReference type="Proteomes" id="UP001458880">
    <property type="component" value="Unassembled WGS sequence"/>
</dbReference>
<keyword evidence="3" id="KW-1185">Reference proteome</keyword>